<evidence type="ECO:0000313" key="2">
    <source>
        <dbReference type="Proteomes" id="UP000246702"/>
    </source>
</evidence>
<comment type="caution">
    <text evidence="1">The sequence shown here is derived from an EMBL/GenBank/DDBJ whole genome shotgun (WGS) entry which is preliminary data.</text>
</comment>
<reference evidence="1 2" key="1">
    <citation type="submission" date="2016-12" db="EMBL/GenBank/DDBJ databases">
        <title>The genomes of Aspergillus section Nigri reveals drivers in fungal speciation.</title>
        <authorList>
            <consortium name="DOE Joint Genome Institute"/>
            <person name="Vesth T.C."/>
            <person name="Nybo J."/>
            <person name="Theobald S."/>
            <person name="Brandl J."/>
            <person name="Frisvad J.C."/>
            <person name="Nielsen K.F."/>
            <person name="Lyhne E.K."/>
            <person name="Kogle M.E."/>
            <person name="Kuo A."/>
            <person name="Riley R."/>
            <person name="Clum A."/>
            <person name="Nolan M."/>
            <person name="Lipzen A."/>
            <person name="Salamov A."/>
            <person name="Henrissat B."/>
            <person name="Wiebenga A."/>
            <person name="De Vries R.P."/>
            <person name="Grigoriev I.V."/>
            <person name="Mortensen U.H."/>
            <person name="Andersen M.R."/>
            <person name="Baker S.E."/>
        </authorList>
    </citation>
    <scope>NUCLEOTIDE SEQUENCE [LARGE SCALE GENOMIC DNA]</scope>
    <source>
        <strain evidence="1 2">CBS 115572</strain>
    </source>
</reference>
<gene>
    <name evidence="1" type="ORF">BO94DRAFT_352230</name>
</gene>
<dbReference type="RefSeq" id="XP_025470536.1">
    <property type="nucleotide sequence ID" value="XM_025607113.1"/>
</dbReference>
<name>A0A317X638_9EURO</name>
<accession>A0A317X638</accession>
<dbReference type="Proteomes" id="UP000246702">
    <property type="component" value="Unassembled WGS sequence"/>
</dbReference>
<organism evidence="1 2">
    <name type="scientific">Aspergillus sclerotioniger CBS 115572</name>
    <dbReference type="NCBI Taxonomy" id="1450535"/>
    <lineage>
        <taxon>Eukaryota</taxon>
        <taxon>Fungi</taxon>
        <taxon>Dikarya</taxon>
        <taxon>Ascomycota</taxon>
        <taxon>Pezizomycotina</taxon>
        <taxon>Eurotiomycetes</taxon>
        <taxon>Eurotiomycetidae</taxon>
        <taxon>Eurotiales</taxon>
        <taxon>Aspergillaceae</taxon>
        <taxon>Aspergillus</taxon>
        <taxon>Aspergillus subgen. Circumdati</taxon>
    </lineage>
</organism>
<proteinExistence type="predicted"/>
<dbReference type="OrthoDB" id="1939598at2759"/>
<keyword evidence="2" id="KW-1185">Reference proteome</keyword>
<evidence type="ECO:0000313" key="1">
    <source>
        <dbReference type="EMBL" id="PWY93775.1"/>
    </source>
</evidence>
<dbReference type="GeneID" id="37109256"/>
<protein>
    <submittedName>
        <fullName evidence="1">Uncharacterized protein</fullName>
    </submittedName>
</protein>
<dbReference type="STRING" id="1450535.A0A317X638"/>
<dbReference type="EMBL" id="MSFK01000006">
    <property type="protein sequence ID" value="PWY93775.1"/>
    <property type="molecule type" value="Genomic_DNA"/>
</dbReference>
<sequence>MSEFNGRRAPNFSQYLDDLNAIPSPYDQAIQQQQQESYNFDAELSLFTNTEFFDFDQLGDLNLPTFDAMEENTVKKETAQGINSDMDFLNLLGGELTHLSFEIVSWNPRNRAGWWRPIAAATAAPFYGSCAITPVMILCPCVFRTLSLASAWRILSFPITVRIPCLPEACTSGGCYTILSLRHQLLLPLRTSSARSLIGSLPAWDPSRLCAIAERAATLPLARMTPVALAIAPYHVTRASWEVAYTPASWHLSRIWARVDANDAVLYTPSTQLEAQPPCRPLIVTAGLQ</sequence>
<dbReference type="AlphaFoldDB" id="A0A317X638"/>